<gene>
    <name evidence="4" type="ORF">LRS1606.104</name>
</gene>
<keyword evidence="4" id="KW-0614">Plasmid</keyword>
<geneLocation type="plasmid" evidence="4">
    <name>pNSL1</name>
</geneLocation>
<dbReference type="InterPro" id="IPR050585">
    <property type="entry name" value="Xaa-Pro_dipeptidyl-ppase/CocE"/>
</dbReference>
<dbReference type="GO" id="GO:0008239">
    <property type="term" value="F:dipeptidyl-peptidase activity"/>
    <property type="evidence" value="ECO:0007669"/>
    <property type="project" value="InterPro"/>
</dbReference>
<dbReference type="PANTHER" id="PTHR43056">
    <property type="entry name" value="PEPTIDASE S9 PROLYL OLIGOPEPTIDASE"/>
    <property type="match status" value="1"/>
</dbReference>
<evidence type="ECO:0000256" key="1">
    <source>
        <dbReference type="ARBA" id="ARBA00022801"/>
    </source>
</evidence>
<dbReference type="Pfam" id="PF08530">
    <property type="entry name" value="PepX_C"/>
    <property type="match status" value="1"/>
</dbReference>
<sequence length="573" mass="64884">MTAQLPPTAAGPSCSAEEQAGTDRRVGRVYRPALPPTKTPMPGVSAHPGFGYRIEEHPSMIIEKDVAIPTRRGILYADIFRPKVGEDLPILVGYGPFGKHPHYDIESMWAGSGIPFDTLSEYTAWELFDPVRWTDWGFAVAFVDGVGNWYSEGDATFFTPEEAWAGHDVVEWLGERDWSNGKVGWGGVSYYAMTAWSVAATRPPHLAAIMPWDAASDCYREAFFHGGIPSMPFIHSWMLLTGTGLSAAEDMEAGMRNHPTFDEYWQCRVADWSAIEVPTYAITEFPNNLHLRGTIEAWRAISSTDKYLEIRGDKEWEGFYQPESVERQRQFFERYLKGVDNEVADWSRVRIAVRSQADQWTFRDEPDWPLPDVQYRTLWLDARNGTLGDSCPVDEASVSYLSTDDEGAATFQVTFDKRTEMTGNAKLRFWLSVDLSNDADLFVGVEKVGSDGERVPFTYSQMYDDGPLGFGWLRASHRALDDERSTPEQPWHSHTQRDWLIHGTPVPVDIEIWPNSVVFEPGESLRIVVKGTPIRRYSGPFEIVFAPLHNAGHHTIHTGKDFDSFFYMPVIER</sequence>
<dbReference type="SMART" id="SM00939">
    <property type="entry name" value="PepX_C"/>
    <property type="match status" value="1"/>
</dbReference>
<dbReference type="PANTHER" id="PTHR43056:SF10">
    <property type="entry name" value="COCE_NOND FAMILY, PUTATIVE (AFU_ORTHOLOGUE AFUA_7G00600)-RELATED"/>
    <property type="match status" value="1"/>
</dbReference>
<dbReference type="SUPFAM" id="SSF49785">
    <property type="entry name" value="Galactose-binding domain-like"/>
    <property type="match status" value="1"/>
</dbReference>
<protein>
    <recommendedName>
        <fullName evidence="3">Xaa-Pro dipeptidyl-peptidase C-terminal domain-containing protein</fullName>
    </recommendedName>
</protein>
<reference evidence="4" key="1">
    <citation type="submission" date="2014-03" db="EMBL/GenBank/DDBJ databases">
        <authorList>
            <person name="Zhang G."/>
            <person name="Zhu L."/>
            <person name="Fang P."/>
        </authorList>
    </citation>
    <scope>NUCLEOTIDE SEQUENCE</scope>
    <source>
        <strain evidence="4">NS1</strain>
        <plasmid evidence="4">pNSL1</plasmid>
    </source>
</reference>
<dbReference type="Gene3D" id="2.60.120.260">
    <property type="entry name" value="Galactose-binding domain-like"/>
    <property type="match status" value="1"/>
</dbReference>
<proteinExistence type="predicted"/>
<dbReference type="InterPro" id="IPR013736">
    <property type="entry name" value="Xaa-Pro_dipept_C"/>
</dbReference>
<evidence type="ECO:0000313" key="4">
    <source>
        <dbReference type="EMBL" id="AIU93538.1"/>
    </source>
</evidence>
<feature type="domain" description="Xaa-Pro dipeptidyl-peptidase C-terminal" evidence="3">
    <location>
        <begin position="329"/>
        <end position="567"/>
    </location>
</feature>
<accession>A0A097SPT0</accession>
<dbReference type="SUPFAM" id="SSF53474">
    <property type="entry name" value="alpha/beta-Hydrolases"/>
    <property type="match status" value="1"/>
</dbReference>
<feature type="region of interest" description="Disordered" evidence="2">
    <location>
        <begin position="1"/>
        <end position="27"/>
    </location>
</feature>
<name>A0A097SPT0_9NOCA</name>
<evidence type="ECO:0000256" key="2">
    <source>
        <dbReference type="SAM" id="MobiDB-lite"/>
    </source>
</evidence>
<organism evidence="4">
    <name type="scientific">Rhodococcus sp. NS1</name>
    <dbReference type="NCBI Taxonomy" id="402236"/>
    <lineage>
        <taxon>Bacteria</taxon>
        <taxon>Bacillati</taxon>
        <taxon>Actinomycetota</taxon>
        <taxon>Actinomycetes</taxon>
        <taxon>Mycobacteriales</taxon>
        <taxon>Nocardiaceae</taxon>
        <taxon>Rhodococcus</taxon>
    </lineage>
</organism>
<dbReference type="Pfam" id="PF02129">
    <property type="entry name" value="Peptidase_S15"/>
    <property type="match status" value="1"/>
</dbReference>
<dbReference type="InterPro" id="IPR029058">
    <property type="entry name" value="AB_hydrolase_fold"/>
</dbReference>
<evidence type="ECO:0000259" key="3">
    <source>
        <dbReference type="SMART" id="SM00939"/>
    </source>
</evidence>
<dbReference type="InterPro" id="IPR000383">
    <property type="entry name" value="Xaa-Pro-like_dom"/>
</dbReference>
<dbReference type="AlphaFoldDB" id="A0A097SPT0"/>
<dbReference type="InterPro" id="IPR005674">
    <property type="entry name" value="CocE/Ser_esterase"/>
</dbReference>
<dbReference type="InterPro" id="IPR008979">
    <property type="entry name" value="Galactose-bd-like_sf"/>
</dbReference>
<dbReference type="Gene3D" id="1.10.3020.20">
    <property type="match status" value="1"/>
</dbReference>
<dbReference type="NCBIfam" id="TIGR00976">
    <property type="entry name" value="CocE_NonD"/>
    <property type="match status" value="1"/>
</dbReference>
<keyword evidence="1" id="KW-0378">Hydrolase</keyword>
<dbReference type="EMBL" id="KJ605395">
    <property type="protein sequence ID" value="AIU93538.1"/>
    <property type="molecule type" value="Genomic_DNA"/>
</dbReference>
<dbReference type="Gene3D" id="3.40.50.1820">
    <property type="entry name" value="alpha/beta hydrolase"/>
    <property type="match status" value="1"/>
</dbReference>